<gene>
    <name evidence="1" type="ORF">UFOPK1619_00078</name>
</gene>
<accession>A0A6J6D3E4</accession>
<sequence>MKTSMLQTLDNREVGILQFNILSDQTNLDWLDRSINLCDETFPLREIYIAFNAKNFTRNSIETLFVQDEWEFIDVASVSSIDNRFRINVAHMRNLALQATAERFLATTHDDVGLNTARAKFCDAVLCGLCLLLTTWTNEWHQRDVQVTHIVTACFVTELANGL</sequence>
<evidence type="ECO:0000313" key="1">
    <source>
        <dbReference type="EMBL" id="CAB4556288.1"/>
    </source>
</evidence>
<dbReference type="EMBL" id="CAEZTI010000006">
    <property type="protein sequence ID" value="CAB4556288.1"/>
    <property type="molecule type" value="Genomic_DNA"/>
</dbReference>
<reference evidence="1" key="1">
    <citation type="submission" date="2020-05" db="EMBL/GenBank/DDBJ databases">
        <authorList>
            <person name="Chiriac C."/>
            <person name="Salcher M."/>
            <person name="Ghai R."/>
            <person name="Kavagutti S V."/>
        </authorList>
    </citation>
    <scope>NUCLEOTIDE SEQUENCE</scope>
</reference>
<name>A0A6J6D3E4_9ZZZZ</name>
<organism evidence="1">
    <name type="scientific">freshwater metagenome</name>
    <dbReference type="NCBI Taxonomy" id="449393"/>
    <lineage>
        <taxon>unclassified sequences</taxon>
        <taxon>metagenomes</taxon>
        <taxon>ecological metagenomes</taxon>
    </lineage>
</organism>
<dbReference type="AntiFam" id="ANF00280">
    <property type="entry name" value="Spurious ORF (shadow ORF of PyrG)"/>
</dbReference>
<proteinExistence type="predicted"/>
<protein>
    <submittedName>
        <fullName evidence="1">Unannotated protein</fullName>
    </submittedName>
</protein>
<dbReference type="AlphaFoldDB" id="A0A6J6D3E4"/>